<accession>A0A382DNP2</accession>
<evidence type="ECO:0000256" key="2">
    <source>
        <dbReference type="ARBA" id="ARBA00022741"/>
    </source>
</evidence>
<organism evidence="5">
    <name type="scientific">marine metagenome</name>
    <dbReference type="NCBI Taxonomy" id="408172"/>
    <lineage>
        <taxon>unclassified sequences</taxon>
        <taxon>metagenomes</taxon>
        <taxon>ecological metagenomes</taxon>
    </lineage>
</organism>
<reference evidence="5" key="1">
    <citation type="submission" date="2018-05" db="EMBL/GenBank/DDBJ databases">
        <authorList>
            <person name="Lanie J.A."/>
            <person name="Ng W.-L."/>
            <person name="Kazmierczak K.M."/>
            <person name="Andrzejewski T.M."/>
            <person name="Davidsen T.M."/>
            <person name="Wayne K.J."/>
            <person name="Tettelin H."/>
            <person name="Glass J.I."/>
            <person name="Rusch D."/>
            <person name="Podicherti R."/>
            <person name="Tsui H.-C.T."/>
            <person name="Winkler M.E."/>
        </authorList>
    </citation>
    <scope>NUCLEOTIDE SEQUENCE</scope>
</reference>
<dbReference type="GO" id="GO:0098796">
    <property type="term" value="C:membrane protein complex"/>
    <property type="evidence" value="ECO:0007669"/>
    <property type="project" value="UniProtKB-ARBA"/>
</dbReference>
<proteinExistence type="predicted"/>
<dbReference type="PANTHER" id="PTHR24220:SF86">
    <property type="entry name" value="ABC TRANSPORTER ABCH.1"/>
    <property type="match status" value="1"/>
</dbReference>
<evidence type="ECO:0000256" key="1">
    <source>
        <dbReference type="ARBA" id="ARBA00022448"/>
    </source>
</evidence>
<dbReference type="GO" id="GO:0005886">
    <property type="term" value="C:plasma membrane"/>
    <property type="evidence" value="ECO:0007669"/>
    <property type="project" value="TreeGrafter"/>
</dbReference>
<dbReference type="GO" id="GO:0005524">
    <property type="term" value="F:ATP binding"/>
    <property type="evidence" value="ECO:0007669"/>
    <property type="project" value="UniProtKB-KW"/>
</dbReference>
<keyword evidence="1" id="KW-0813">Transport</keyword>
<evidence type="ECO:0000259" key="4">
    <source>
        <dbReference type="PROSITE" id="PS50893"/>
    </source>
</evidence>
<dbReference type="SMART" id="SM00382">
    <property type="entry name" value="AAA"/>
    <property type="match status" value="1"/>
</dbReference>
<dbReference type="InterPro" id="IPR003439">
    <property type="entry name" value="ABC_transporter-like_ATP-bd"/>
</dbReference>
<gene>
    <name evidence="5" type="ORF">METZ01_LOCUS192944</name>
</gene>
<evidence type="ECO:0000256" key="3">
    <source>
        <dbReference type="ARBA" id="ARBA00022840"/>
    </source>
</evidence>
<feature type="non-terminal residue" evidence="5">
    <location>
        <position position="1"/>
    </location>
</feature>
<dbReference type="GO" id="GO:0016887">
    <property type="term" value="F:ATP hydrolysis activity"/>
    <property type="evidence" value="ECO:0007669"/>
    <property type="project" value="InterPro"/>
</dbReference>
<name>A0A382DNP2_9ZZZZ</name>
<dbReference type="InterPro" id="IPR017911">
    <property type="entry name" value="MacB-like_ATP-bd"/>
</dbReference>
<dbReference type="InterPro" id="IPR027417">
    <property type="entry name" value="P-loop_NTPase"/>
</dbReference>
<dbReference type="CDD" id="cd03255">
    <property type="entry name" value="ABC_MJ0796_LolCDE_FtsE"/>
    <property type="match status" value="1"/>
</dbReference>
<dbReference type="Pfam" id="PF00005">
    <property type="entry name" value="ABC_tran"/>
    <property type="match status" value="1"/>
</dbReference>
<dbReference type="AlphaFoldDB" id="A0A382DNP2"/>
<dbReference type="PANTHER" id="PTHR24220">
    <property type="entry name" value="IMPORT ATP-BINDING PROTEIN"/>
    <property type="match status" value="1"/>
</dbReference>
<sequence>VSESLLSLEGVSRVYGEEVPVHALRDVWLDIRAGEFLSIIGPSGSGKSTMLGLLGVLDLPTSGSIRILGTEVNTLPDAQRSRLRGDAIGFVFQQFHLVPHLTSLGNVETALLYRDLSRRERRRRSMEALERVDLVQRADHRPIQMSGGEQQRTAIARAIVTEPLVVLADEPTGALDTENAANVMEIFAGLRSSERAVCIVTHDLSVAGATERRISMLDGEIVLDEVQVPAT</sequence>
<dbReference type="GO" id="GO:0022857">
    <property type="term" value="F:transmembrane transporter activity"/>
    <property type="evidence" value="ECO:0007669"/>
    <property type="project" value="TreeGrafter"/>
</dbReference>
<dbReference type="PROSITE" id="PS50893">
    <property type="entry name" value="ABC_TRANSPORTER_2"/>
    <property type="match status" value="1"/>
</dbReference>
<dbReference type="Gene3D" id="3.40.50.300">
    <property type="entry name" value="P-loop containing nucleotide triphosphate hydrolases"/>
    <property type="match status" value="1"/>
</dbReference>
<evidence type="ECO:0000313" key="5">
    <source>
        <dbReference type="EMBL" id="SVB40090.1"/>
    </source>
</evidence>
<dbReference type="EMBL" id="UINC01040346">
    <property type="protein sequence ID" value="SVB40090.1"/>
    <property type="molecule type" value="Genomic_DNA"/>
</dbReference>
<dbReference type="InterPro" id="IPR003593">
    <property type="entry name" value="AAA+_ATPase"/>
</dbReference>
<feature type="domain" description="ABC transporter" evidence="4">
    <location>
        <begin position="6"/>
        <end position="230"/>
    </location>
</feature>
<dbReference type="FunFam" id="3.40.50.300:FF:000032">
    <property type="entry name" value="Export ABC transporter ATP-binding protein"/>
    <property type="match status" value="1"/>
</dbReference>
<keyword evidence="2" id="KW-0547">Nucleotide-binding</keyword>
<protein>
    <recommendedName>
        <fullName evidence="4">ABC transporter domain-containing protein</fullName>
    </recommendedName>
</protein>
<dbReference type="SUPFAM" id="SSF52540">
    <property type="entry name" value="P-loop containing nucleoside triphosphate hydrolases"/>
    <property type="match status" value="1"/>
</dbReference>
<keyword evidence="3" id="KW-0067">ATP-binding</keyword>
<dbReference type="InterPro" id="IPR015854">
    <property type="entry name" value="ABC_transpr_LolD-like"/>
</dbReference>